<dbReference type="PANTHER" id="PTHR43594">
    <property type="entry name" value="QUERCETIN 2,3-DIOXYGENASE"/>
    <property type="match status" value="1"/>
</dbReference>
<sequence>MFIFNGRGIGPFFLSSTGQTTMQKKILGRYGNDRGHWVGDGFPVRSLFSYSNFGEHLSPFLLLDYAGPHDFSPTDKRRGVGEHPHKGFETVTIVYDGEVEHRDSSGAGGVIGPGDVQWMTAGNGIQHQEYHSPAYARTGGPFRMVQLWVNLPAKDKGAPASYQTLHAADIPTVPLANGAGSLRVIAGDYNGAHGPARVFSPLNVWDARLPEGAQATLDLPEGHNSAIVSLEGRLIINGTEEVGNAQFVLLGREGASVTVQAAVPSSFLVLTGQPLNEPIAGYGPFVMNTQDEIQQAIEDFRAGRFGGIPA</sequence>
<evidence type="ECO:0000259" key="4">
    <source>
        <dbReference type="Pfam" id="PF02678"/>
    </source>
</evidence>
<protein>
    <submittedName>
        <fullName evidence="6">Pirin</fullName>
    </submittedName>
</protein>
<accession>A0A094YLD4</accession>
<evidence type="ECO:0000313" key="7">
    <source>
        <dbReference type="Proteomes" id="UP000029448"/>
    </source>
</evidence>
<gene>
    <name evidence="6" type="ORF">AtDm6_2075</name>
</gene>
<feature type="binding site" evidence="2">
    <location>
        <position position="85"/>
    </location>
    <ligand>
        <name>Fe cation</name>
        <dbReference type="ChEBI" id="CHEBI:24875"/>
    </ligand>
</feature>
<keyword evidence="7" id="KW-1185">Reference proteome</keyword>
<evidence type="ECO:0000259" key="5">
    <source>
        <dbReference type="Pfam" id="PF05726"/>
    </source>
</evidence>
<keyword evidence="2" id="KW-0408">Iron</keyword>
<dbReference type="PIRSF" id="PIRSF006232">
    <property type="entry name" value="Pirin"/>
    <property type="match status" value="1"/>
</dbReference>
<dbReference type="CDD" id="cd02909">
    <property type="entry name" value="cupin_pirin_N"/>
    <property type="match status" value="1"/>
</dbReference>
<dbReference type="SUPFAM" id="SSF51182">
    <property type="entry name" value="RmlC-like cupins"/>
    <property type="match status" value="1"/>
</dbReference>
<feature type="binding site" evidence="2">
    <location>
        <position position="83"/>
    </location>
    <ligand>
        <name>Fe cation</name>
        <dbReference type="ChEBI" id="CHEBI:24875"/>
    </ligand>
</feature>
<dbReference type="InterPro" id="IPR011051">
    <property type="entry name" value="RmlC_Cupin_sf"/>
</dbReference>
<comment type="cofactor">
    <cofactor evidence="2">
        <name>Fe cation</name>
        <dbReference type="ChEBI" id="CHEBI:24875"/>
    </cofactor>
    <text evidence="2">Binds 1 Fe cation per subunit.</text>
</comment>
<dbReference type="PANTHER" id="PTHR43594:SF1">
    <property type="entry name" value="QUERCETIN 2,3-DIOXYGENASE PA2418-RELATED"/>
    <property type="match status" value="1"/>
</dbReference>
<organism evidence="6 7">
    <name type="scientific">Acetobacter tropicalis</name>
    <dbReference type="NCBI Taxonomy" id="104102"/>
    <lineage>
        <taxon>Bacteria</taxon>
        <taxon>Pseudomonadati</taxon>
        <taxon>Pseudomonadota</taxon>
        <taxon>Alphaproteobacteria</taxon>
        <taxon>Acetobacterales</taxon>
        <taxon>Acetobacteraceae</taxon>
        <taxon>Acetobacter</taxon>
    </lineage>
</organism>
<dbReference type="Pfam" id="PF05726">
    <property type="entry name" value="Pirin_C"/>
    <property type="match status" value="1"/>
</dbReference>
<evidence type="ECO:0000256" key="1">
    <source>
        <dbReference type="ARBA" id="ARBA00008416"/>
    </source>
</evidence>
<dbReference type="STRING" id="104102.AtDm6_2075"/>
<dbReference type="Proteomes" id="UP000029448">
    <property type="component" value="Unassembled WGS sequence"/>
</dbReference>
<reference evidence="6 7" key="1">
    <citation type="submission" date="2014-06" db="EMBL/GenBank/DDBJ databases">
        <title>Functional and comparative genomic analyses of the Drosophila gut microbiota identify candidate symbiosis factors.</title>
        <authorList>
            <person name="Newell P.D."/>
            <person name="Chaston J.M."/>
            <person name="Douglas A.E."/>
        </authorList>
    </citation>
    <scope>NUCLEOTIDE SEQUENCE [LARGE SCALE GENOMIC DNA]</scope>
    <source>
        <strain evidence="6 7">DmCS_006</strain>
    </source>
</reference>
<dbReference type="InterPro" id="IPR053186">
    <property type="entry name" value="QDO-related"/>
</dbReference>
<dbReference type="AlphaFoldDB" id="A0A094YLD4"/>
<feature type="binding site" evidence="2">
    <location>
        <position position="127"/>
    </location>
    <ligand>
        <name>Fe cation</name>
        <dbReference type="ChEBI" id="CHEBI:24875"/>
    </ligand>
</feature>
<dbReference type="Gene3D" id="2.60.120.10">
    <property type="entry name" value="Jelly Rolls"/>
    <property type="match status" value="2"/>
</dbReference>
<evidence type="ECO:0000256" key="2">
    <source>
        <dbReference type="PIRSR" id="PIRSR006232-1"/>
    </source>
</evidence>
<feature type="binding site" evidence="2">
    <location>
        <position position="129"/>
    </location>
    <ligand>
        <name>Fe cation</name>
        <dbReference type="ChEBI" id="CHEBI:24875"/>
    </ligand>
</feature>
<evidence type="ECO:0000256" key="3">
    <source>
        <dbReference type="RuleBase" id="RU003457"/>
    </source>
</evidence>
<dbReference type="InterPro" id="IPR008778">
    <property type="entry name" value="Pirin_C_dom"/>
</dbReference>
<dbReference type="InterPro" id="IPR014710">
    <property type="entry name" value="RmlC-like_jellyroll"/>
</dbReference>
<dbReference type="InterPro" id="IPR012093">
    <property type="entry name" value="Pirin"/>
</dbReference>
<keyword evidence="2" id="KW-0479">Metal-binding</keyword>
<name>A0A094YLD4_9PROT</name>
<feature type="domain" description="Pirin N-terminal" evidence="4">
    <location>
        <begin position="45"/>
        <end position="149"/>
    </location>
</feature>
<dbReference type="CDD" id="cd02247">
    <property type="entry name" value="cupin_pirin_C"/>
    <property type="match status" value="1"/>
</dbReference>
<dbReference type="InterPro" id="IPR003829">
    <property type="entry name" value="Pirin_N_dom"/>
</dbReference>
<feature type="domain" description="Pirin C-terminal" evidence="5">
    <location>
        <begin position="204"/>
        <end position="306"/>
    </location>
</feature>
<dbReference type="EMBL" id="JOKM01000072">
    <property type="protein sequence ID" value="KGB22840.1"/>
    <property type="molecule type" value="Genomic_DNA"/>
</dbReference>
<dbReference type="GO" id="GO:0046872">
    <property type="term" value="F:metal ion binding"/>
    <property type="evidence" value="ECO:0007669"/>
    <property type="project" value="UniProtKB-KW"/>
</dbReference>
<comment type="caution">
    <text evidence="6">The sequence shown here is derived from an EMBL/GenBank/DDBJ whole genome shotgun (WGS) entry which is preliminary data.</text>
</comment>
<proteinExistence type="inferred from homology"/>
<evidence type="ECO:0000313" key="6">
    <source>
        <dbReference type="EMBL" id="KGB22840.1"/>
    </source>
</evidence>
<comment type="similarity">
    <text evidence="1 3">Belongs to the pirin family.</text>
</comment>
<dbReference type="PATRIC" id="fig|104102.7.peg.2052"/>
<dbReference type="Pfam" id="PF02678">
    <property type="entry name" value="Pirin"/>
    <property type="match status" value="1"/>
</dbReference>